<protein>
    <submittedName>
        <fullName evidence="3">Uncharacterized protein</fullName>
    </submittedName>
</protein>
<reference evidence="3" key="3">
    <citation type="submission" date="2020-09" db="EMBL/GenBank/DDBJ databases">
        <authorList>
            <person name="Sun Q."/>
            <person name="Zhou Y."/>
        </authorList>
    </citation>
    <scope>NUCLEOTIDE SEQUENCE</scope>
    <source>
        <strain evidence="3">CGMCC 4.7206</strain>
    </source>
</reference>
<gene>
    <name evidence="2" type="ORF">GCM10009545_15130</name>
    <name evidence="3" type="ORF">GCM10011581_36950</name>
</gene>
<reference evidence="2" key="4">
    <citation type="submission" date="2023-12" db="EMBL/GenBank/DDBJ databases">
        <authorList>
            <person name="Sun Q."/>
            <person name="Inoue M."/>
        </authorList>
    </citation>
    <scope>NUCLEOTIDE SEQUENCE</scope>
    <source>
        <strain evidence="2">JCM 10664</strain>
    </source>
</reference>
<feature type="region of interest" description="Disordered" evidence="1">
    <location>
        <begin position="99"/>
        <end position="121"/>
    </location>
</feature>
<dbReference type="InterPro" id="IPR010179">
    <property type="entry name" value="CRISPR-assoc_prot_Cse3"/>
</dbReference>
<comment type="caution">
    <text evidence="3">The sequence shown here is derived from an EMBL/GenBank/DDBJ whole genome shotgun (WGS) entry which is preliminary data.</text>
</comment>
<evidence type="ECO:0000313" key="5">
    <source>
        <dbReference type="Proteomes" id="UP001500220"/>
    </source>
</evidence>
<evidence type="ECO:0000313" key="3">
    <source>
        <dbReference type="EMBL" id="GGI96399.1"/>
    </source>
</evidence>
<reference evidence="2 5" key="2">
    <citation type="journal article" date="2019" name="Int. J. Syst. Evol. Microbiol.">
        <title>The Global Catalogue of Microorganisms (GCM) 10K type strain sequencing project: providing services to taxonomists for standard genome sequencing and annotation.</title>
        <authorList>
            <consortium name="The Broad Institute Genomics Platform"/>
            <consortium name="The Broad Institute Genome Sequencing Center for Infectious Disease"/>
            <person name="Wu L."/>
            <person name="Ma J."/>
        </authorList>
    </citation>
    <scope>NUCLEOTIDE SEQUENCE [LARGE SCALE GENOMIC DNA]</scope>
    <source>
        <strain evidence="2 5">JCM 10664</strain>
    </source>
</reference>
<sequence>MPLHDPDEQLAWLIRQGERCGFTLPDAGAHGPDVALSAPPPLTGYKTVSGSRRRKITISPVRYDGHLTVTDPTALAHALQHGIGRAKAYGCGLFSLAPPASMQRASPHPTEPPPHTSRSIP</sequence>
<dbReference type="NCBIfam" id="TIGR01907">
    <property type="entry name" value="casE_Cse3"/>
    <property type="match status" value="1"/>
</dbReference>
<dbReference type="EMBL" id="BMMT01000013">
    <property type="protein sequence ID" value="GGI96399.1"/>
    <property type="molecule type" value="Genomic_DNA"/>
</dbReference>
<name>A0A917NEW7_9PSEU</name>
<organism evidence="3 4">
    <name type="scientific">Saccharopolyspora thermophila</name>
    <dbReference type="NCBI Taxonomy" id="89367"/>
    <lineage>
        <taxon>Bacteria</taxon>
        <taxon>Bacillati</taxon>
        <taxon>Actinomycetota</taxon>
        <taxon>Actinomycetes</taxon>
        <taxon>Pseudonocardiales</taxon>
        <taxon>Pseudonocardiaceae</taxon>
        <taxon>Saccharopolyspora</taxon>
    </lineage>
</organism>
<dbReference type="AlphaFoldDB" id="A0A917NEW7"/>
<dbReference type="SUPFAM" id="SSF117987">
    <property type="entry name" value="CRISPR-associated protein"/>
    <property type="match status" value="1"/>
</dbReference>
<proteinExistence type="predicted"/>
<evidence type="ECO:0000313" key="2">
    <source>
        <dbReference type="EMBL" id="GAA0514017.1"/>
    </source>
</evidence>
<dbReference type="Gene3D" id="3.30.70.1210">
    <property type="entry name" value="Crispr-associated protein, domain 2"/>
    <property type="match status" value="1"/>
</dbReference>
<reference evidence="3 4" key="1">
    <citation type="journal article" date="2014" name="Int. J. Syst. Evol. Microbiol.">
        <title>Complete genome sequence of Corynebacterium casei LMG S-19264T (=DSM 44701T), isolated from a smear-ripened cheese.</title>
        <authorList>
            <consortium name="US DOE Joint Genome Institute (JGI-PGF)"/>
            <person name="Walter F."/>
            <person name="Albersmeier A."/>
            <person name="Kalinowski J."/>
            <person name="Ruckert C."/>
        </authorList>
    </citation>
    <scope>NUCLEOTIDE SEQUENCE [LARGE SCALE GENOMIC DNA]</scope>
    <source>
        <strain evidence="3 4">CGMCC 4.7206</strain>
    </source>
</reference>
<dbReference type="Pfam" id="PF08798">
    <property type="entry name" value="CRISPR_assoc"/>
    <property type="match status" value="1"/>
</dbReference>
<dbReference type="Proteomes" id="UP001500220">
    <property type="component" value="Unassembled WGS sequence"/>
</dbReference>
<dbReference type="EMBL" id="BAAAHC010000006">
    <property type="protein sequence ID" value="GAA0514017.1"/>
    <property type="molecule type" value="Genomic_DNA"/>
</dbReference>
<keyword evidence="5" id="KW-1185">Reference proteome</keyword>
<dbReference type="Proteomes" id="UP000597989">
    <property type="component" value="Unassembled WGS sequence"/>
</dbReference>
<evidence type="ECO:0000256" key="1">
    <source>
        <dbReference type="SAM" id="MobiDB-lite"/>
    </source>
</evidence>
<accession>A0A917NEW7</accession>
<evidence type="ECO:0000313" key="4">
    <source>
        <dbReference type="Proteomes" id="UP000597989"/>
    </source>
</evidence>